<evidence type="ECO:0000256" key="17">
    <source>
        <dbReference type="ARBA" id="ARBA00045709"/>
    </source>
</evidence>
<dbReference type="GO" id="GO:0022857">
    <property type="term" value="F:transmembrane transporter activity"/>
    <property type="evidence" value="ECO:0007669"/>
    <property type="project" value="InterPro"/>
</dbReference>
<dbReference type="InterPro" id="IPR036259">
    <property type="entry name" value="MFS_trans_sf"/>
</dbReference>
<evidence type="ECO:0000256" key="13">
    <source>
        <dbReference type="ARBA" id="ARBA00044919"/>
    </source>
</evidence>
<comment type="catalytic activity">
    <reaction evidence="9">
        <text>L-arginyl-L-alpha-amino acid(out) = L-arginyl-L-alpha-amino acid(in)</text>
        <dbReference type="Rhea" id="RHEA:79371"/>
        <dbReference type="ChEBI" id="CHEBI:84315"/>
    </reaction>
</comment>
<evidence type="ECO:0000313" key="22">
    <source>
        <dbReference type="Proteomes" id="UP000217199"/>
    </source>
</evidence>
<keyword evidence="20" id="KW-1133">Transmembrane helix</keyword>
<evidence type="ECO:0000256" key="9">
    <source>
        <dbReference type="ARBA" id="ARBA00044899"/>
    </source>
</evidence>
<feature type="transmembrane region" description="Helical" evidence="20">
    <location>
        <begin position="431"/>
        <end position="451"/>
    </location>
</feature>
<feature type="transmembrane region" description="Helical" evidence="20">
    <location>
        <begin position="112"/>
        <end position="132"/>
    </location>
</feature>
<comment type="catalytic activity">
    <reaction evidence="7">
        <text>L-alpha-aminoacyl-L-lysine(out) = L-alpha-aminoacyl-L-lysine(in)</text>
        <dbReference type="Rhea" id="RHEA:79383"/>
        <dbReference type="ChEBI" id="CHEBI:229966"/>
    </reaction>
</comment>
<evidence type="ECO:0000256" key="6">
    <source>
        <dbReference type="ARBA" id="ARBA00044891"/>
    </source>
</evidence>
<evidence type="ECO:0000256" key="15">
    <source>
        <dbReference type="ARBA" id="ARBA00044985"/>
    </source>
</evidence>
<feature type="transmembrane region" description="Helical" evidence="20">
    <location>
        <begin position="268"/>
        <end position="288"/>
    </location>
</feature>
<organism evidence="21 22">
    <name type="scientific">Pyrrhoderma noxium</name>
    <dbReference type="NCBI Taxonomy" id="2282107"/>
    <lineage>
        <taxon>Eukaryota</taxon>
        <taxon>Fungi</taxon>
        <taxon>Dikarya</taxon>
        <taxon>Basidiomycota</taxon>
        <taxon>Agaricomycotina</taxon>
        <taxon>Agaricomycetes</taxon>
        <taxon>Hymenochaetales</taxon>
        <taxon>Hymenochaetaceae</taxon>
        <taxon>Pyrrhoderma</taxon>
    </lineage>
</organism>
<gene>
    <name evidence="21" type="ORF">PNOK_0865800</name>
</gene>
<feature type="transmembrane region" description="Helical" evidence="20">
    <location>
        <begin position="41"/>
        <end position="61"/>
    </location>
</feature>
<evidence type="ECO:0000256" key="20">
    <source>
        <dbReference type="SAM" id="Phobius"/>
    </source>
</evidence>
<comment type="catalytic activity">
    <reaction evidence="10">
        <text>L-lysyl-L-lysine(out) = L-lysyl-L-lysine(in)</text>
        <dbReference type="Rhea" id="RHEA:79403"/>
        <dbReference type="ChEBI" id="CHEBI:229956"/>
    </reaction>
</comment>
<dbReference type="Pfam" id="PF07690">
    <property type="entry name" value="MFS_1"/>
    <property type="match status" value="1"/>
</dbReference>
<dbReference type="GO" id="GO:0016020">
    <property type="term" value="C:membrane"/>
    <property type="evidence" value="ECO:0007669"/>
    <property type="project" value="UniProtKB-SubCell"/>
</dbReference>
<accession>A0A286U8A0</accession>
<dbReference type="InParanoid" id="A0A286U8A0"/>
<evidence type="ECO:0000256" key="2">
    <source>
        <dbReference type="ARBA" id="ARBA00044876"/>
    </source>
</evidence>
<comment type="subunit">
    <text evidence="18">Homodimer. Interacts with lysosomal protein GLMP (via lumenal domain); the interaction starts while both proteins are still in the endoplasmic reticulum and is required for stabilization of MFSD1 in lysosomes but has no direct effect on its targeting to lysosomes or transporter activity.</text>
</comment>
<feature type="region of interest" description="Disordered" evidence="19">
    <location>
        <begin position="1"/>
        <end position="35"/>
    </location>
</feature>
<evidence type="ECO:0000256" key="16">
    <source>
        <dbReference type="ARBA" id="ARBA00045018"/>
    </source>
</evidence>
<comment type="catalytic activity">
    <reaction evidence="11">
        <text>L-arginyl-glycine(out) = L-arginyl-glycine(in)</text>
        <dbReference type="Rhea" id="RHEA:79391"/>
        <dbReference type="ChEBI" id="CHEBI:229955"/>
    </reaction>
</comment>
<comment type="function">
    <text evidence="17">Lysosomal dipeptide uniporter that selectively exports lysine, arginine or histidine-containing dipeptides with a net positive charge from the lysosome lumen into the cytosol. Could play a role in a specific type of protein O-glycosylation indirectly regulating macrophages migration and tissue invasion. Also essential for liver homeostasis.</text>
</comment>
<comment type="catalytic activity">
    <reaction evidence="5">
        <text>L-alpha-aminoacyl-L-histidine(out) = L-alpha-aminoacyl-L-histidine(in)</text>
        <dbReference type="Rhea" id="RHEA:79375"/>
        <dbReference type="ChEBI" id="CHEBI:229967"/>
    </reaction>
</comment>
<evidence type="ECO:0000256" key="14">
    <source>
        <dbReference type="ARBA" id="ARBA00044924"/>
    </source>
</evidence>
<comment type="catalytic activity">
    <reaction evidence="6">
        <text>L-lysyl-L-alpha-amino acid(out) = L-lysyl-L-alpha-amino acid(in)</text>
        <dbReference type="Rhea" id="RHEA:79387"/>
        <dbReference type="ChEBI" id="CHEBI:229965"/>
    </reaction>
</comment>
<keyword evidence="22" id="KW-1185">Reference proteome</keyword>
<evidence type="ECO:0000256" key="4">
    <source>
        <dbReference type="ARBA" id="ARBA00044881"/>
    </source>
</evidence>
<dbReference type="Proteomes" id="UP000217199">
    <property type="component" value="Unassembled WGS sequence"/>
</dbReference>
<evidence type="ECO:0000256" key="7">
    <source>
        <dbReference type="ARBA" id="ARBA00044893"/>
    </source>
</evidence>
<evidence type="ECO:0000313" key="21">
    <source>
        <dbReference type="EMBL" id="PAV15800.1"/>
    </source>
</evidence>
<protein>
    <recommendedName>
        <fullName evidence="15">Lysosomal dipeptide transporter MFSD1</fullName>
    </recommendedName>
    <alternativeName>
        <fullName evidence="16">Major facilitator superfamily domain-containing protein 1</fullName>
    </alternativeName>
</protein>
<evidence type="ECO:0000256" key="19">
    <source>
        <dbReference type="SAM" id="MobiDB-lite"/>
    </source>
</evidence>
<keyword evidence="20" id="KW-0472">Membrane</keyword>
<comment type="catalytic activity">
    <reaction evidence="3">
        <text>L-histidyl-glycine(out) = L-histidyl-glycine(in)</text>
        <dbReference type="Rhea" id="RHEA:79395"/>
        <dbReference type="ChEBI" id="CHEBI:229957"/>
    </reaction>
</comment>
<keyword evidence="20" id="KW-0812">Transmembrane</keyword>
<dbReference type="Gene3D" id="1.20.1250.20">
    <property type="entry name" value="MFS general substrate transporter like domains"/>
    <property type="match status" value="2"/>
</dbReference>
<feature type="transmembrane region" description="Helical" evidence="20">
    <location>
        <begin position="81"/>
        <end position="105"/>
    </location>
</feature>
<comment type="catalytic activity">
    <reaction evidence="12">
        <text>L-histidyl-L-alpha-amino acid(out) = L-histidyl-L-alpha-amino acid(in)</text>
        <dbReference type="Rhea" id="RHEA:79379"/>
        <dbReference type="ChEBI" id="CHEBI:229964"/>
    </reaction>
</comment>
<evidence type="ECO:0000256" key="10">
    <source>
        <dbReference type="ARBA" id="ARBA00044900"/>
    </source>
</evidence>
<dbReference type="EMBL" id="NBII01000009">
    <property type="protein sequence ID" value="PAV15800.1"/>
    <property type="molecule type" value="Genomic_DNA"/>
</dbReference>
<reference evidence="21 22" key="1">
    <citation type="journal article" date="2017" name="Mol. Ecol.">
        <title>Comparative and population genomic landscape of Phellinus noxius: A hypervariable fungus causing root rot in trees.</title>
        <authorList>
            <person name="Chung C.L."/>
            <person name="Lee T.J."/>
            <person name="Akiba M."/>
            <person name="Lee H.H."/>
            <person name="Kuo T.H."/>
            <person name="Liu D."/>
            <person name="Ke H.M."/>
            <person name="Yokoi T."/>
            <person name="Roa M.B."/>
            <person name="Lu M.J."/>
            <person name="Chang Y.Y."/>
            <person name="Ann P.J."/>
            <person name="Tsai J.N."/>
            <person name="Chen C.Y."/>
            <person name="Tzean S.S."/>
            <person name="Ota Y."/>
            <person name="Hattori T."/>
            <person name="Sahashi N."/>
            <person name="Liou R.F."/>
            <person name="Kikuchi T."/>
            <person name="Tsai I.J."/>
        </authorList>
    </citation>
    <scope>NUCLEOTIDE SEQUENCE [LARGE SCALE GENOMIC DNA]</scope>
    <source>
        <strain evidence="21 22">FFPRI411160</strain>
    </source>
</reference>
<evidence type="ECO:0000256" key="18">
    <source>
        <dbReference type="ARBA" id="ARBA00046376"/>
    </source>
</evidence>
<evidence type="ECO:0000256" key="1">
    <source>
        <dbReference type="ARBA" id="ARBA00004141"/>
    </source>
</evidence>
<dbReference type="AlphaFoldDB" id="A0A286U8A0"/>
<comment type="catalytic activity">
    <reaction evidence="14">
        <text>L-lysyl-glycine(out) = L-lysyl-glycine(in)</text>
        <dbReference type="Rhea" id="RHEA:79407"/>
        <dbReference type="ChEBI" id="CHEBI:191202"/>
    </reaction>
</comment>
<comment type="catalytic activity">
    <reaction evidence="4">
        <text>L-alpha-aminoacyl-L-arginine(out) = L-alpha-aminoacyl-L-arginine(in)</text>
        <dbReference type="Rhea" id="RHEA:79367"/>
        <dbReference type="ChEBI" id="CHEBI:229968"/>
    </reaction>
</comment>
<feature type="transmembrane region" description="Helical" evidence="20">
    <location>
        <begin position="308"/>
        <end position="328"/>
    </location>
</feature>
<dbReference type="SUPFAM" id="SSF103473">
    <property type="entry name" value="MFS general substrate transporter"/>
    <property type="match status" value="1"/>
</dbReference>
<dbReference type="STRING" id="2282107.A0A286U8A0"/>
<comment type="caution">
    <text evidence="21">The sequence shown here is derived from an EMBL/GenBank/DDBJ whole genome shotgun (WGS) entry which is preliminary data.</text>
</comment>
<comment type="catalytic activity">
    <reaction evidence="8">
        <text>L-aspartyl-L-lysine(out) = L-aspartyl-L-lysine(in)</text>
        <dbReference type="Rhea" id="RHEA:79411"/>
        <dbReference type="ChEBI" id="CHEBI:229953"/>
    </reaction>
</comment>
<dbReference type="PANTHER" id="PTHR23512">
    <property type="entry name" value="MAJOR FACILITATOR SUPERFAMILY DOMAIN-CONTAINING PROTEIN 1"/>
    <property type="match status" value="1"/>
</dbReference>
<evidence type="ECO:0000256" key="3">
    <source>
        <dbReference type="ARBA" id="ARBA00044878"/>
    </source>
</evidence>
<evidence type="ECO:0000256" key="12">
    <source>
        <dbReference type="ARBA" id="ARBA00044912"/>
    </source>
</evidence>
<comment type="subcellular location">
    <subcellularLocation>
        <location evidence="1">Membrane</location>
        <topology evidence="1">Multi-pass membrane protein</topology>
    </subcellularLocation>
</comment>
<feature type="transmembrane region" description="Helical" evidence="20">
    <location>
        <begin position="335"/>
        <end position="352"/>
    </location>
</feature>
<proteinExistence type="predicted"/>
<evidence type="ECO:0000256" key="11">
    <source>
        <dbReference type="ARBA" id="ARBA00044903"/>
    </source>
</evidence>
<feature type="compositionally biased region" description="Basic and acidic residues" evidence="19">
    <location>
        <begin position="13"/>
        <end position="25"/>
    </location>
</feature>
<name>A0A286U8A0_9AGAM</name>
<comment type="catalytic activity">
    <reaction evidence="13">
        <text>L-alanyl-L-lysine(out) = L-alanyl-L-lysine(in)</text>
        <dbReference type="Rhea" id="RHEA:79415"/>
        <dbReference type="ChEBI" id="CHEBI:192470"/>
    </reaction>
</comment>
<feature type="transmembrane region" description="Helical" evidence="20">
    <location>
        <begin position="168"/>
        <end position="188"/>
    </location>
</feature>
<comment type="catalytic activity">
    <reaction evidence="2">
        <text>L-lysyl-L-alanine(out) = L-lysyl-L-alanine(in)</text>
        <dbReference type="Rhea" id="RHEA:79399"/>
        <dbReference type="ChEBI" id="CHEBI:229954"/>
    </reaction>
</comment>
<evidence type="ECO:0000256" key="5">
    <source>
        <dbReference type="ARBA" id="ARBA00044884"/>
    </source>
</evidence>
<sequence>MAELVKSPSPVTPKEEKGYFEKDSISETQSTNRGRKPKLPLGWRITILVLTCLCSFGNHWSNGLIVALKTTIIKETHINNSQFATLVAVTNLVNTFLCVGIGFSIDKWGGPLLSVIMASFHMSGAIIMAGAATNNLNSYPLLILGKVIAAIGDGSLDNAQHRIFSTYFARGRGFAFSIGAIWGIANLAQFTGQSTANVIAKNLGTFAWALWISAIIALFSVLCAIVVFFLDKWLCKKYEVTDQTDGLSLKSHTRKGVFSLKAIRHLPVTFWLVVLFAIFENAGVQSFVSISTQFAQQRLKKGAVIGGWVSSFYLLLPACLTPFLGIFIDFYGQRVTFLFASGVTFLISMLLLKFSHSVPTFVAAYIFYAMSQCVTPAPQVEIVRSVIADPQWFATAFSIKKSVVQASIVIITTAAGKMQDDTANSSLDNAVTLWLVYAFVCTAVSGILLLISNTALLPAARLSQVQPSELASEVKRLLRAKGLEDRSTGDVKQDEKLLKSATSGHETLRWLFLFASVGVVIIGWIMFGLGVSWGVHGSVIAGTTGE</sequence>
<evidence type="ECO:0000256" key="8">
    <source>
        <dbReference type="ARBA" id="ARBA00044898"/>
    </source>
</evidence>
<dbReference type="OrthoDB" id="424834at2759"/>
<dbReference type="InterPro" id="IPR052187">
    <property type="entry name" value="MFSD1"/>
</dbReference>
<feature type="transmembrane region" description="Helical" evidence="20">
    <location>
        <begin position="208"/>
        <end position="230"/>
    </location>
</feature>
<feature type="transmembrane region" description="Helical" evidence="20">
    <location>
        <begin position="508"/>
        <end position="527"/>
    </location>
</feature>
<dbReference type="InterPro" id="IPR011701">
    <property type="entry name" value="MFS"/>
</dbReference>
<dbReference type="PANTHER" id="PTHR23512:SF12">
    <property type="entry name" value="TRANSPORTER, PUTATIVE (AFU_ORTHOLOGUE AFUA_4G00260)-RELATED"/>
    <property type="match status" value="1"/>
</dbReference>